<dbReference type="InterPro" id="IPR029028">
    <property type="entry name" value="Alpha/beta_knot_MTases"/>
</dbReference>
<sequence>MQDFRNVKVVLVNTSHPGNIGASARAMKNMGLENLTLVEPEKFPSGVAIGRAASAVDILESAIVVNSLESAVAECGLVIAASARSRRIPWPMLTPEQCASKIISEKDTNRVALVFGREDSGLNNDELQLCNYHVQIPTNEIYSSLNLAAAVMVICYELHKAGLTALDQKEFWDQEKATVK</sequence>
<evidence type="ECO:0000313" key="6">
    <source>
        <dbReference type="EMBL" id="SVE57458.1"/>
    </source>
</evidence>
<protein>
    <recommendedName>
        <fullName evidence="5">tRNA/rRNA methyltransferase SpoU type domain-containing protein</fullName>
    </recommendedName>
</protein>
<dbReference type="FunFam" id="3.40.1280.10:FF:000006">
    <property type="entry name" value="Uncharacterized tRNA/rRNA methyltransferase HI_0380"/>
    <property type="match status" value="1"/>
</dbReference>
<name>A0A383EMZ5_9ZZZZ</name>
<keyword evidence="4" id="KW-0949">S-adenosyl-L-methionine</keyword>
<dbReference type="GO" id="GO:0002128">
    <property type="term" value="P:tRNA nucleoside ribose methylation"/>
    <property type="evidence" value="ECO:0007669"/>
    <property type="project" value="TreeGrafter"/>
</dbReference>
<feature type="domain" description="tRNA/rRNA methyltransferase SpoU type" evidence="5">
    <location>
        <begin position="7"/>
        <end position="156"/>
    </location>
</feature>
<evidence type="ECO:0000259" key="5">
    <source>
        <dbReference type="Pfam" id="PF00588"/>
    </source>
</evidence>
<gene>
    <name evidence="6" type="ORF">METZ01_LOCUS510312</name>
</gene>
<evidence type="ECO:0000256" key="1">
    <source>
        <dbReference type="ARBA" id="ARBA00007228"/>
    </source>
</evidence>
<dbReference type="CDD" id="cd18093">
    <property type="entry name" value="SpoU-like_TrmJ"/>
    <property type="match status" value="1"/>
</dbReference>
<comment type="similarity">
    <text evidence="1">Belongs to the class IV-like SAM-binding methyltransferase superfamily. RNA methyltransferase TrmH family.</text>
</comment>
<dbReference type="GO" id="GO:0003723">
    <property type="term" value="F:RNA binding"/>
    <property type="evidence" value="ECO:0007669"/>
    <property type="project" value="InterPro"/>
</dbReference>
<dbReference type="PANTHER" id="PTHR42786">
    <property type="entry name" value="TRNA/RRNA METHYLTRANSFERASE"/>
    <property type="match status" value="1"/>
</dbReference>
<dbReference type="InterPro" id="IPR004384">
    <property type="entry name" value="RNA_MeTrfase_TrmJ/LasT"/>
</dbReference>
<keyword evidence="2" id="KW-0489">Methyltransferase</keyword>
<reference evidence="6" key="1">
    <citation type="submission" date="2018-05" db="EMBL/GenBank/DDBJ databases">
        <authorList>
            <person name="Lanie J.A."/>
            <person name="Ng W.-L."/>
            <person name="Kazmierczak K.M."/>
            <person name="Andrzejewski T.M."/>
            <person name="Davidsen T.M."/>
            <person name="Wayne K.J."/>
            <person name="Tettelin H."/>
            <person name="Glass J.I."/>
            <person name="Rusch D."/>
            <person name="Podicherti R."/>
            <person name="Tsui H.-C.T."/>
            <person name="Winkler M.E."/>
        </authorList>
    </citation>
    <scope>NUCLEOTIDE SEQUENCE</scope>
</reference>
<dbReference type="SUPFAM" id="SSF75217">
    <property type="entry name" value="alpha/beta knot"/>
    <property type="match status" value="1"/>
</dbReference>
<dbReference type="EMBL" id="UINC01226814">
    <property type="protein sequence ID" value="SVE57458.1"/>
    <property type="molecule type" value="Genomic_DNA"/>
</dbReference>
<dbReference type="PANTHER" id="PTHR42786:SF2">
    <property type="entry name" value="TRNA (CYTIDINE_URIDINE-2'-O-)-METHYLTRANSFERASE TRMJ"/>
    <property type="match status" value="1"/>
</dbReference>
<organism evidence="6">
    <name type="scientific">marine metagenome</name>
    <dbReference type="NCBI Taxonomy" id="408172"/>
    <lineage>
        <taxon>unclassified sequences</taxon>
        <taxon>metagenomes</taxon>
        <taxon>ecological metagenomes</taxon>
    </lineage>
</organism>
<dbReference type="Gene3D" id="3.40.1280.10">
    <property type="match status" value="1"/>
</dbReference>
<dbReference type="NCBIfam" id="TIGR00050">
    <property type="entry name" value="rRNA_methyl_1"/>
    <property type="match status" value="1"/>
</dbReference>
<dbReference type="GO" id="GO:0005829">
    <property type="term" value="C:cytosol"/>
    <property type="evidence" value="ECO:0007669"/>
    <property type="project" value="TreeGrafter"/>
</dbReference>
<dbReference type="InterPro" id="IPR029026">
    <property type="entry name" value="tRNA_m1G_MTases_N"/>
</dbReference>
<dbReference type="Pfam" id="PF00588">
    <property type="entry name" value="SpoU_methylase"/>
    <property type="match status" value="1"/>
</dbReference>
<dbReference type="GO" id="GO:0008173">
    <property type="term" value="F:RNA methyltransferase activity"/>
    <property type="evidence" value="ECO:0007669"/>
    <property type="project" value="InterPro"/>
</dbReference>
<dbReference type="InterPro" id="IPR001537">
    <property type="entry name" value="SpoU_MeTrfase"/>
</dbReference>
<evidence type="ECO:0000256" key="2">
    <source>
        <dbReference type="ARBA" id="ARBA00022603"/>
    </source>
</evidence>
<dbReference type="AlphaFoldDB" id="A0A383EMZ5"/>
<feature type="non-terminal residue" evidence="6">
    <location>
        <position position="180"/>
    </location>
</feature>
<evidence type="ECO:0000256" key="3">
    <source>
        <dbReference type="ARBA" id="ARBA00022679"/>
    </source>
</evidence>
<accession>A0A383EMZ5</accession>
<proteinExistence type="inferred from homology"/>
<keyword evidence="3" id="KW-0808">Transferase</keyword>
<evidence type="ECO:0000256" key="4">
    <source>
        <dbReference type="ARBA" id="ARBA00022691"/>
    </source>
</evidence>